<sequence>MANKYSAQNIAAYFIYEMNERQAFINNEVLQHMLAQLNRVWTKHFGQSAFIEEVASPACHYAVEDVYNTYAQAGSAHIDAPAKEWTLPYGKFQLVYRTIPAPKFTADELRIVSHVARQHRLLANAV</sequence>
<dbReference type="AlphaFoldDB" id="A0A1C0Z4E9"/>
<dbReference type="EMBL" id="MATO01000003">
    <property type="protein sequence ID" value="OCS94263.1"/>
    <property type="molecule type" value="Genomic_DNA"/>
</dbReference>
<dbReference type="OrthoDB" id="2452874at2"/>
<reference evidence="1 2" key="1">
    <citation type="submission" date="2016-07" db="EMBL/GenBank/DDBJ databases">
        <title>Caryophanon latum genome sequencing.</title>
        <authorList>
            <person name="Verma A."/>
            <person name="Pal Y."/>
            <person name="Krishnamurthi S."/>
        </authorList>
    </citation>
    <scope>NUCLEOTIDE SEQUENCE [LARGE SCALE GENOMIC DNA]</scope>
    <source>
        <strain evidence="1 2">DSM 14151</strain>
    </source>
</reference>
<comment type="caution">
    <text evidence="1">The sequence shown here is derived from an EMBL/GenBank/DDBJ whole genome shotgun (WGS) entry which is preliminary data.</text>
</comment>
<protein>
    <submittedName>
        <fullName evidence="1">Uncharacterized protein</fullName>
    </submittedName>
</protein>
<organism evidence="1 2">
    <name type="scientific">Caryophanon latum</name>
    <dbReference type="NCBI Taxonomy" id="33977"/>
    <lineage>
        <taxon>Bacteria</taxon>
        <taxon>Bacillati</taxon>
        <taxon>Bacillota</taxon>
        <taxon>Bacilli</taxon>
        <taxon>Bacillales</taxon>
        <taxon>Caryophanaceae</taxon>
        <taxon>Caryophanon</taxon>
    </lineage>
</organism>
<keyword evidence="2" id="KW-1185">Reference proteome</keyword>
<accession>A0A1C0Z4E9</accession>
<proteinExistence type="predicted"/>
<evidence type="ECO:0000313" key="2">
    <source>
        <dbReference type="Proteomes" id="UP000093482"/>
    </source>
</evidence>
<dbReference type="Proteomes" id="UP000093482">
    <property type="component" value="Unassembled WGS sequence"/>
</dbReference>
<evidence type="ECO:0000313" key="1">
    <source>
        <dbReference type="EMBL" id="OCS94263.1"/>
    </source>
</evidence>
<dbReference type="RefSeq" id="WP_066461274.1">
    <property type="nucleotide sequence ID" value="NZ_MATO01000003.1"/>
</dbReference>
<gene>
    <name evidence="1" type="ORF">A6K76_04120</name>
</gene>
<name>A0A1C0Z4E9_9BACL</name>